<reference evidence="2" key="1">
    <citation type="submission" date="2023-11" db="EMBL/GenBank/DDBJ databases">
        <title>Genome assemblies of two species of porcelain crab, Petrolisthes cinctipes and Petrolisthes manimaculis (Anomura: Porcellanidae).</title>
        <authorList>
            <person name="Angst P."/>
        </authorList>
    </citation>
    <scope>NUCLEOTIDE SEQUENCE</scope>
    <source>
        <strain evidence="2">PB745_02</strain>
        <tissue evidence="2">Gill</tissue>
    </source>
</reference>
<evidence type="ECO:0000256" key="1">
    <source>
        <dbReference type="SAM" id="MobiDB-lite"/>
    </source>
</evidence>
<dbReference type="EMBL" id="JAWZYT010001693">
    <property type="protein sequence ID" value="KAK4309941.1"/>
    <property type="molecule type" value="Genomic_DNA"/>
</dbReference>
<dbReference type="AlphaFoldDB" id="A0AAE1PLH6"/>
<evidence type="ECO:0000313" key="2">
    <source>
        <dbReference type="EMBL" id="KAK4309941.1"/>
    </source>
</evidence>
<feature type="compositionally biased region" description="Basic and acidic residues" evidence="1">
    <location>
        <begin position="85"/>
        <end position="94"/>
    </location>
</feature>
<accession>A0AAE1PLH6</accession>
<organism evidence="2 3">
    <name type="scientific">Petrolisthes manimaculis</name>
    <dbReference type="NCBI Taxonomy" id="1843537"/>
    <lineage>
        <taxon>Eukaryota</taxon>
        <taxon>Metazoa</taxon>
        <taxon>Ecdysozoa</taxon>
        <taxon>Arthropoda</taxon>
        <taxon>Crustacea</taxon>
        <taxon>Multicrustacea</taxon>
        <taxon>Malacostraca</taxon>
        <taxon>Eumalacostraca</taxon>
        <taxon>Eucarida</taxon>
        <taxon>Decapoda</taxon>
        <taxon>Pleocyemata</taxon>
        <taxon>Anomura</taxon>
        <taxon>Galatheoidea</taxon>
        <taxon>Porcellanidae</taxon>
        <taxon>Petrolisthes</taxon>
    </lineage>
</organism>
<protein>
    <submittedName>
        <fullName evidence="2">Uncharacterized protein</fullName>
    </submittedName>
</protein>
<dbReference type="Proteomes" id="UP001292094">
    <property type="component" value="Unassembled WGS sequence"/>
</dbReference>
<name>A0AAE1PLH6_9EUCA</name>
<keyword evidence="3" id="KW-1185">Reference proteome</keyword>
<sequence length="124" mass="13662">MVVVEVLVKWVSSNSCGGGGEWRRVTVRCYGGKWSEEMDEIVEIVEWAGVVNSQWCGGGWCSGGGTSVWFGHKWRMEGRMSQVERKREDVEGKARQVGGKGGQVGGKVRQVGGKSEVGRSRREE</sequence>
<feature type="region of interest" description="Disordered" evidence="1">
    <location>
        <begin position="85"/>
        <end position="124"/>
    </location>
</feature>
<proteinExistence type="predicted"/>
<gene>
    <name evidence="2" type="ORF">Pmani_018458</name>
</gene>
<comment type="caution">
    <text evidence="2">The sequence shown here is derived from an EMBL/GenBank/DDBJ whole genome shotgun (WGS) entry which is preliminary data.</text>
</comment>
<evidence type="ECO:0000313" key="3">
    <source>
        <dbReference type="Proteomes" id="UP001292094"/>
    </source>
</evidence>